<dbReference type="Pfam" id="PF07714">
    <property type="entry name" value="PK_Tyr_Ser-Thr"/>
    <property type="match status" value="3"/>
</dbReference>
<dbReference type="InterPro" id="IPR001611">
    <property type="entry name" value="Leu-rich_rpt"/>
</dbReference>
<keyword evidence="9" id="KW-0732">Signal</keyword>
<evidence type="ECO:0000256" key="12">
    <source>
        <dbReference type="ARBA" id="ARBA00022777"/>
    </source>
</evidence>
<dbReference type="SMART" id="SM00220">
    <property type="entry name" value="S_TKc"/>
    <property type="match status" value="1"/>
</dbReference>
<keyword evidence="10" id="KW-0677">Repeat</keyword>
<evidence type="ECO:0000313" key="23">
    <source>
        <dbReference type="Proteomes" id="UP000824890"/>
    </source>
</evidence>
<keyword evidence="12" id="KW-0418">Kinase</keyword>
<accession>A0ABQ8DQE8</accession>
<feature type="binding site" evidence="19">
    <location>
        <position position="680"/>
    </location>
    <ligand>
        <name>ATP</name>
        <dbReference type="ChEBI" id="CHEBI:30616"/>
    </ligand>
</feature>
<evidence type="ECO:0000256" key="10">
    <source>
        <dbReference type="ARBA" id="ARBA00022737"/>
    </source>
</evidence>
<dbReference type="Gene3D" id="1.10.510.10">
    <property type="entry name" value="Transferase(Phosphotransferase) domain 1"/>
    <property type="match status" value="2"/>
</dbReference>
<evidence type="ECO:0000256" key="7">
    <source>
        <dbReference type="ARBA" id="ARBA00022679"/>
    </source>
</evidence>
<dbReference type="Proteomes" id="UP000824890">
    <property type="component" value="Unassembled WGS sequence"/>
</dbReference>
<evidence type="ECO:0000313" key="22">
    <source>
        <dbReference type="EMBL" id="KAH0930953.1"/>
    </source>
</evidence>
<dbReference type="SUPFAM" id="SSF51445">
    <property type="entry name" value="(Trans)glycosidases"/>
    <property type="match status" value="1"/>
</dbReference>
<keyword evidence="14 19" id="KW-0067">ATP-binding</keyword>
<dbReference type="InterPro" id="IPR001245">
    <property type="entry name" value="Ser-Thr/Tyr_kinase_cat_dom"/>
</dbReference>
<evidence type="ECO:0000256" key="8">
    <source>
        <dbReference type="ARBA" id="ARBA00022692"/>
    </source>
</evidence>
<dbReference type="PANTHER" id="PTHR45974">
    <property type="entry name" value="RECEPTOR-LIKE PROTEIN 55"/>
    <property type="match status" value="1"/>
</dbReference>
<dbReference type="InterPro" id="IPR008271">
    <property type="entry name" value="Ser/Thr_kinase_AS"/>
</dbReference>
<dbReference type="Gene3D" id="3.30.30.170">
    <property type="match status" value="1"/>
</dbReference>
<dbReference type="EC" id="2.7.11.1" evidence="4"/>
<keyword evidence="23" id="KW-1185">Reference proteome</keyword>
<dbReference type="Pfam" id="PF13855">
    <property type="entry name" value="LRR_8"/>
    <property type="match status" value="1"/>
</dbReference>
<feature type="transmembrane region" description="Helical" evidence="20">
    <location>
        <begin position="589"/>
        <end position="613"/>
    </location>
</feature>
<evidence type="ECO:0000256" key="5">
    <source>
        <dbReference type="ARBA" id="ARBA00022527"/>
    </source>
</evidence>
<dbReference type="Gene3D" id="3.30.200.20">
    <property type="entry name" value="Phosphorylase Kinase, domain 1"/>
    <property type="match status" value="2"/>
</dbReference>
<evidence type="ECO:0000259" key="21">
    <source>
        <dbReference type="PROSITE" id="PS50011"/>
    </source>
</evidence>
<dbReference type="PROSITE" id="PS00108">
    <property type="entry name" value="PROTEIN_KINASE_ST"/>
    <property type="match status" value="1"/>
</dbReference>
<dbReference type="SUPFAM" id="SSF100966">
    <property type="entry name" value="Translation initiation factor 2 beta, aIF2beta, N-terminal domain"/>
    <property type="match status" value="1"/>
</dbReference>
<comment type="subcellular location">
    <subcellularLocation>
        <location evidence="1">Membrane</location>
    </subcellularLocation>
</comment>
<dbReference type="InterPro" id="IPR017441">
    <property type="entry name" value="Protein_kinase_ATP_BS"/>
</dbReference>
<evidence type="ECO:0000256" key="20">
    <source>
        <dbReference type="SAM" id="Phobius"/>
    </source>
</evidence>
<evidence type="ECO:0000256" key="13">
    <source>
        <dbReference type="ARBA" id="ARBA00022801"/>
    </source>
</evidence>
<dbReference type="Pfam" id="PF26410">
    <property type="entry name" value="GH5_mannosidase"/>
    <property type="match status" value="1"/>
</dbReference>
<keyword evidence="5" id="KW-0723">Serine/threonine-protein kinase</keyword>
<dbReference type="Pfam" id="PF08263">
    <property type="entry name" value="LRRNT_2"/>
    <property type="match status" value="2"/>
</dbReference>
<dbReference type="SMART" id="SM00369">
    <property type="entry name" value="LRR_TYP"/>
    <property type="match status" value="6"/>
</dbReference>
<evidence type="ECO:0000256" key="9">
    <source>
        <dbReference type="ARBA" id="ARBA00022729"/>
    </source>
</evidence>
<organism evidence="22 23">
    <name type="scientific">Brassica napus</name>
    <name type="common">Rape</name>
    <dbReference type="NCBI Taxonomy" id="3708"/>
    <lineage>
        <taxon>Eukaryota</taxon>
        <taxon>Viridiplantae</taxon>
        <taxon>Streptophyta</taxon>
        <taxon>Embryophyta</taxon>
        <taxon>Tracheophyta</taxon>
        <taxon>Spermatophyta</taxon>
        <taxon>Magnoliopsida</taxon>
        <taxon>eudicotyledons</taxon>
        <taxon>Gunneridae</taxon>
        <taxon>Pentapetalae</taxon>
        <taxon>rosids</taxon>
        <taxon>malvids</taxon>
        <taxon>Brassicales</taxon>
        <taxon>Brassicaceae</taxon>
        <taxon>Brassiceae</taxon>
        <taxon>Brassica</taxon>
    </lineage>
</organism>
<comment type="caution">
    <text evidence="22">The sequence shown here is derived from an EMBL/GenBank/DDBJ whole genome shotgun (WGS) entry which is preliminary data.</text>
</comment>
<evidence type="ECO:0000256" key="16">
    <source>
        <dbReference type="ARBA" id="ARBA00023136"/>
    </source>
</evidence>
<evidence type="ECO:0000256" key="18">
    <source>
        <dbReference type="ARBA" id="ARBA00023295"/>
    </source>
</evidence>
<dbReference type="InterPro" id="IPR032675">
    <property type="entry name" value="LRR_dom_sf"/>
</dbReference>
<dbReference type="Pfam" id="PF01873">
    <property type="entry name" value="eIF-5_eIF-2B"/>
    <property type="match status" value="1"/>
</dbReference>
<proteinExistence type="inferred from homology"/>
<dbReference type="SUPFAM" id="SSF56112">
    <property type="entry name" value="Protein kinase-like (PK-like)"/>
    <property type="match status" value="2"/>
</dbReference>
<dbReference type="Gene3D" id="3.80.10.10">
    <property type="entry name" value="Ribonuclease Inhibitor"/>
    <property type="match status" value="5"/>
</dbReference>
<dbReference type="InterPro" id="IPR011009">
    <property type="entry name" value="Kinase-like_dom_sf"/>
</dbReference>
<evidence type="ECO:0000256" key="15">
    <source>
        <dbReference type="ARBA" id="ARBA00022989"/>
    </source>
</evidence>
<evidence type="ECO:0000256" key="14">
    <source>
        <dbReference type="ARBA" id="ARBA00022840"/>
    </source>
</evidence>
<feature type="transmembrane region" description="Helical" evidence="20">
    <location>
        <begin position="868"/>
        <end position="889"/>
    </location>
</feature>
<dbReference type="InterPro" id="IPR013210">
    <property type="entry name" value="LRR_N_plant-typ"/>
</dbReference>
<keyword evidence="17" id="KW-0325">Glycoprotein</keyword>
<dbReference type="InterPro" id="IPR001547">
    <property type="entry name" value="Glyco_hydro_5"/>
</dbReference>
<protein>
    <recommendedName>
        <fullName evidence="4">non-specific serine/threonine protein kinase</fullName>
        <ecNumber evidence="4">2.7.11.1</ecNumber>
    </recommendedName>
</protein>
<reference evidence="22 23" key="1">
    <citation type="submission" date="2021-05" db="EMBL/GenBank/DDBJ databases">
        <title>Genome Assembly of Synthetic Allotetraploid Brassica napus Reveals Homoeologous Exchanges between Subgenomes.</title>
        <authorList>
            <person name="Davis J.T."/>
        </authorList>
    </citation>
    <scope>NUCLEOTIDE SEQUENCE [LARGE SCALE GENOMIC DNA]</scope>
    <source>
        <strain evidence="23">cv. Da-Ae</strain>
        <tissue evidence="22">Seedling</tissue>
    </source>
</reference>
<dbReference type="InterPro" id="IPR003591">
    <property type="entry name" value="Leu-rich_rpt_typical-subtyp"/>
</dbReference>
<dbReference type="Gene3D" id="3.20.20.80">
    <property type="entry name" value="Glycosidases"/>
    <property type="match status" value="1"/>
</dbReference>
<evidence type="ECO:0000256" key="17">
    <source>
        <dbReference type="ARBA" id="ARBA00023180"/>
    </source>
</evidence>
<dbReference type="InterPro" id="IPR000719">
    <property type="entry name" value="Prot_kinase_dom"/>
</dbReference>
<dbReference type="Pfam" id="PF00560">
    <property type="entry name" value="LRR_1"/>
    <property type="match status" value="5"/>
</dbReference>
<gene>
    <name evidence="22" type="ORF">HID58_008070</name>
</gene>
<dbReference type="PROSITE" id="PS00107">
    <property type="entry name" value="PROTEIN_KINASE_ATP"/>
    <property type="match status" value="2"/>
</dbReference>
<name>A0ABQ8DQE8_BRANA</name>
<dbReference type="InterPro" id="IPR002735">
    <property type="entry name" value="Transl_init_fac_IF2/IF5_dom"/>
</dbReference>
<keyword evidence="16 20" id="KW-0472">Membrane</keyword>
<evidence type="ECO:0000256" key="1">
    <source>
        <dbReference type="ARBA" id="ARBA00004370"/>
    </source>
</evidence>
<dbReference type="SMART" id="SM00653">
    <property type="entry name" value="eIF2B_5"/>
    <property type="match status" value="1"/>
</dbReference>
<keyword evidence="11 19" id="KW-0547">Nucleotide-binding</keyword>
<keyword evidence="7" id="KW-0808">Transferase</keyword>
<feature type="binding site" evidence="19">
    <location>
        <position position="1490"/>
    </location>
    <ligand>
        <name>ATP</name>
        <dbReference type="ChEBI" id="CHEBI:30616"/>
    </ligand>
</feature>
<feature type="domain" description="Protein kinase" evidence="21">
    <location>
        <begin position="1462"/>
        <end position="1732"/>
    </location>
</feature>
<dbReference type="InterPro" id="IPR017853">
    <property type="entry name" value="GH"/>
</dbReference>
<evidence type="ECO:0000256" key="19">
    <source>
        <dbReference type="PROSITE-ProRule" id="PRU10141"/>
    </source>
</evidence>
<comment type="similarity">
    <text evidence="2">Belongs to the glycosyl hydrolase 5 (cellulase A) family.</text>
</comment>
<evidence type="ECO:0000256" key="2">
    <source>
        <dbReference type="ARBA" id="ARBA00005641"/>
    </source>
</evidence>
<keyword evidence="13" id="KW-0378">Hydrolase</keyword>
<evidence type="ECO:0000256" key="4">
    <source>
        <dbReference type="ARBA" id="ARBA00012513"/>
    </source>
</evidence>
<keyword evidence="8 20" id="KW-0812">Transmembrane</keyword>
<evidence type="ECO:0000256" key="11">
    <source>
        <dbReference type="ARBA" id="ARBA00022741"/>
    </source>
</evidence>
<keyword evidence="18" id="KW-0326">Glycosidase</keyword>
<dbReference type="SUPFAM" id="SSF52058">
    <property type="entry name" value="L domain-like"/>
    <property type="match status" value="2"/>
</dbReference>
<evidence type="ECO:0000256" key="3">
    <source>
        <dbReference type="ARBA" id="ARBA00008684"/>
    </source>
</evidence>
<evidence type="ECO:0000256" key="6">
    <source>
        <dbReference type="ARBA" id="ARBA00022614"/>
    </source>
</evidence>
<dbReference type="PROSITE" id="PS50011">
    <property type="entry name" value="PROTEIN_KINASE_DOM"/>
    <property type="match status" value="2"/>
</dbReference>
<feature type="domain" description="Protein kinase" evidence="21">
    <location>
        <begin position="469"/>
        <end position="825"/>
    </location>
</feature>
<dbReference type="EMBL" id="JAGKQM010000003">
    <property type="protein sequence ID" value="KAH0930953.1"/>
    <property type="molecule type" value="Genomic_DNA"/>
</dbReference>
<dbReference type="CDD" id="cd14066">
    <property type="entry name" value="STKc_IRAK"/>
    <property type="match status" value="1"/>
</dbReference>
<keyword evidence="6" id="KW-0433">Leucine-rich repeat</keyword>
<keyword evidence="15 20" id="KW-1133">Transmembrane helix</keyword>
<dbReference type="InterPro" id="IPR016189">
    <property type="entry name" value="Transl_init_fac_IF2/IF5_N"/>
</dbReference>
<sequence length="2442" mass="273057">MVEVIMSIGLFLFKIKEHKRIPPVPMGGIMSAVGLVLLVLSSCCLSLLDSQQITHPLDVSALHAVRRKLKDPMNHLQDWKKTDPCASNWTGVFCIADPSDGYLHVKELRLLNLNLTGTLAPELSHLANLTILNFMWNNLTGQVPPEVGNLTHLIFLLLSGNQLTGTLPQELGSLSNLLILQIDYNGISGDLPTSLANLKKLKHFHMNNNSITGQIPPEYSSLSDVLHFLMDNNKLTGYLPPELSQMASLKIIQLDNNNFVGTEIPSSYGKIPNLVKLSLRNCNLEGPVPDMSRSPVLYYLDLSSNKLTGEIPNKRFSGNITTINLYNNMLNGSIPSKFSGLARLQRLSLKNNNLSGEIPVIWEKISFTAEAKLILDLRYNLFTNVSNVLNPPSNVTVKLYGNPVCARVNEPNIADLCGVSTAVDVVESPGSSSDNSSSTGECKRQSCPVSENYEYVIGSPVPCFCAAPIGIGLRLRSPSFSDFRPYTVAYMLDVASNLGINLYQLSIESFSWQSGPRLAINMKVFPDLNSKFNSTELPRIVDFFATFSLDTDDSLGPYEIIYINLLGPYKDVTLNLYPSKSGMSKGVKIGIIVGGTIAFFLGLSFLALLLFFIKRKAKHVQQQQEPIPKSPMNMESVKGYNFMELDTATSSFSDLSQIGRGGYGKVYRGHLPCGLIVAVKRAEQGSLQGQKEFYTEIELLSRLHHRNLVSLLGYCDQKGEQGYVDPEYYLSHRLTEKSDVYSMGIVFLEILTGMRPISHGRNIVREVKEAWEAGMMLSVIDESMGQDYSEEGVKRFMELAIRCCRDDPVERPGMLEIVRELENLFTKEEKPYSSPSVQSSASGFFAAGLGSYNNHSTFSQFTANELRVSLYPLLVAFFCLLLLLLLLLADAQRTDPSEVTALRSVKRSLVDPKDFLRNWNRGDPCRSNWTGVICSNEIGPDEYLHVRELDFMWNNISGSIPKEIGQISSLVLLLLNGNKLSGPLPSELGYLSNLNRFQIDENNITGPIPKSFSNLRKVKHLHFNNNSLSGQIPVELSSLTNIFHVLLDNNNLSGDLPPQLSQLPNLQILQLDNNNFSGSDIPASYGNFSSILKLSLRNCSLKGALPDFSRIRRLKYLDLSWNELTGPIPSTNLSEDVTTIDLSNNILNGSIPLSFSNLPLLQMLSMKNNMLSGSIPDSLWKNISLRKKARLLLDLRNNSLSHVEGDLTLPENVTLRLDGNPICKNGSITNAGLFCESIGKAWTSPPPINSTDCPPLACPTPDFYEYSPASPLRCFCAAPLRIGYRLKSPSFSYFPPYIDQFGEYVTDFLQMEPYQLWIDSYQWEKGPRLRMHLKLFPQVTRSTFNTSEVVRIRGIFASWRFPGSDLFGPYELLNFTLQGPYSYVNLGSERKGVSWGRLAAITAGAVVTAVAISAMVAALLLRRYSKHEREISRRRSSSKASLMNSGIRGFRFKELAEATDDFSSSALVGRGGYGKVYRGVLSDKTVAAIKRADEGSLQGEKEFLNEIELLSRLHHRNLVSLIGYCDEEGEQMLVYEFMPNGTLRDWLSAKGKETLSFGMRVRVALGAARGILYLHTEANPPVFHRDIKASNILLDLNFNAKVADFGLSRLAPALEEEEDVPKHVSTVVRGTPGYLDPEYFLTHKLTDKSDVYSIGVVFLELLTGMHAISHGKNIVREVKTADMMVSLIDKRMEAWSMEIAERFFSLALRCSHDSPDMRPAMAEVVKELEALLPDKEGKMETKSSSSVLSTSSSNVTRDLYESASLLGSDLSSGVFQATVGSDPPATMDLQQELEQEACWKLELDKVTKLDPSKKKKKKKKKRPFIREDATYDSEPDYGYAELLSRVFDMLREEEVSTQRPRTVMMRRPQLLAQGTHITVCLDFAHLCTMMHRKPGHVITFLLGQMETKGWLNKQHQLEMKGLVSSQHFQAVFQRYIDAFVICSCCKSSDTALAEANGISTLSLWFGSNDQRTESPVNMELINVKSHMNMKLPPRRYTCKKMKDRLGFRFVLCSAVFMILTQHRALANSHGVNSEEEEWEMVQRKGQQFTLNGQPFYVNGFNTYWMMTLAADNSTRGKVTDVFQQASAVGLTVGRTWAFNDGQWRALQKSPSVYDEDVFKALDFVVSEARKYKIRLILSLVNNWNDYGGKAQYVKWGNASGLNLTSDDDFFTNPTLRDFYKSHVRTVLNRVNTFTNITYKNDPTIFAWELMNEPRCPSDPSGDKLQSWIQEMAVFVKSLDAKHMVEIGLEGFYGPSAPARTKFNPNPYAAQVGTDFIRNNQALGVDFASVHVYPDAWISPAVSDTFLEFTNSWMQAHVEDAEMYLGMPVLFTEFGVSAHDPGFNTSFRDMMLNTVYKMSLNSTRKGGAGAGSLVWQVFPQGAEFMDDGYAVYLTRAHTASKIISLQSKRLAIFNSLCGWRCKWGCKKQNHTALDALLSHDDEL</sequence>
<comment type="similarity">
    <text evidence="3">Belongs to the protein kinase superfamily. Ser/Thr protein kinase family.</text>
</comment>
<dbReference type="PANTHER" id="PTHR45974:SF216">
    <property type="entry name" value="PROTEIN KINASE DOMAIN-CONTAINING PROTEIN"/>
    <property type="match status" value="1"/>
</dbReference>